<feature type="transmembrane region" description="Helical" evidence="1">
    <location>
        <begin position="935"/>
        <end position="955"/>
    </location>
</feature>
<feature type="transmembrane region" description="Helical" evidence="1">
    <location>
        <begin position="443"/>
        <end position="461"/>
    </location>
</feature>
<keyword evidence="3" id="KW-1185">Reference proteome</keyword>
<evidence type="ECO:0000256" key="1">
    <source>
        <dbReference type="SAM" id="Phobius"/>
    </source>
</evidence>
<feature type="transmembrane region" description="Helical" evidence="1">
    <location>
        <begin position="611"/>
        <end position="633"/>
    </location>
</feature>
<feature type="transmembrane region" description="Helical" evidence="1">
    <location>
        <begin position="356"/>
        <end position="374"/>
    </location>
</feature>
<dbReference type="Proteomes" id="UP000255207">
    <property type="component" value="Unassembled WGS sequence"/>
</dbReference>
<feature type="transmembrane region" description="Helical" evidence="1">
    <location>
        <begin position="639"/>
        <end position="657"/>
    </location>
</feature>
<feature type="transmembrane region" description="Helical" evidence="1">
    <location>
        <begin position="1228"/>
        <end position="1245"/>
    </location>
</feature>
<comment type="caution">
    <text evidence="2">The sequence shown here is derived from an EMBL/GenBank/DDBJ whole genome shotgun (WGS) entry which is preliminary data.</text>
</comment>
<feature type="transmembrane region" description="Helical" evidence="1">
    <location>
        <begin position="331"/>
        <end position="349"/>
    </location>
</feature>
<proteinExistence type="predicted"/>
<dbReference type="Pfam" id="PF10101">
    <property type="entry name" value="DUF2339"/>
    <property type="match status" value="1"/>
</dbReference>
<feature type="transmembrane region" description="Helical" evidence="1">
    <location>
        <begin position="217"/>
        <end position="236"/>
    </location>
</feature>
<feature type="transmembrane region" description="Helical" evidence="1">
    <location>
        <begin position="901"/>
        <end position="923"/>
    </location>
</feature>
<feature type="transmembrane region" description="Helical" evidence="1">
    <location>
        <begin position="1199"/>
        <end position="1216"/>
    </location>
</feature>
<feature type="transmembrane region" description="Helical" evidence="1">
    <location>
        <begin position="466"/>
        <end position="484"/>
    </location>
</feature>
<feature type="transmembrane region" description="Helical" evidence="1">
    <location>
        <begin position="840"/>
        <end position="857"/>
    </location>
</feature>
<evidence type="ECO:0000313" key="3">
    <source>
        <dbReference type="Proteomes" id="UP000255207"/>
    </source>
</evidence>
<feature type="transmembrane region" description="Helical" evidence="1">
    <location>
        <begin position="975"/>
        <end position="991"/>
    </location>
</feature>
<dbReference type="RefSeq" id="WP_114832732.1">
    <property type="nucleotide sequence ID" value="NZ_QQTO01000039.1"/>
</dbReference>
<dbReference type="PANTHER" id="PTHR38434">
    <property type="entry name" value="BLL2549 PROTEIN"/>
    <property type="match status" value="1"/>
</dbReference>
<dbReference type="EMBL" id="QQTP01000029">
    <property type="protein sequence ID" value="RDJ19727.1"/>
    <property type="molecule type" value="Genomic_DNA"/>
</dbReference>
<gene>
    <name evidence="2" type="ORF">DWE98_28195</name>
</gene>
<feature type="transmembrane region" description="Helical" evidence="1">
    <location>
        <begin position="286"/>
        <end position="319"/>
    </location>
</feature>
<feature type="transmembrane region" description="Helical" evidence="1">
    <location>
        <begin position="773"/>
        <end position="791"/>
    </location>
</feature>
<accession>A0A370KXM3</accession>
<sequence length="1267" mass="130807">MEDWLLLVLLVLGFLIGVPWAAFAALSRARRALALATRQQAEIAALRAAVIALGGNPAVLESAETAPDFGAGWLPAMPPHPIAADEPAPQTASDTALQPAFGLAPVREEAAPNAPANVAMEASMPAQAPPADEVLAEAAREGVAEPAYSYTDAADARFEALPPQDGQPPEPAPAAARRDFEEAIGSRWAVWVGGVALAFGGLFLVRYSIESGVFGPGVRLLMGAAFALVAAAASEYLRRRDVALPAALRHLAGANIPGVLAGVSVLSGFGVVYAAYGLYGFIGPTLAFALMAAIGLAALAASLVHGPVLGLFGLVGSYVTPLLVSSTAPSIASLALFLGFVTTVAFLLPARRPSRVVTLGAVAGHGIWTLLIAFAGHGVLWPAVLLVIAAVLALALLKEWPAWRGRDAEGAWLIAGFDATGLIAIAVPLVLSGVIWVAFGGPAPLHAAILVTVLVAIVAAIRHRDLAPLAPLAAAAAAGMVLLWPSREGSFGITPDLFFDLVRLSFTGNAGPGIAWTAAALALFVGGLPFYALLTRSRAGAGGFITRGCLAFASALGPVCLLLATALRSNGFERSPGFAALALGLTIALFAASEFLLPVERRSTKSRTNPLALIGSAAYAAGGSIALGLAVAFALRETWLVVGLAIAAAGVAIVASLRPIPLLRSMSAALATAALARLIWQPPLSDMGSWPVFNWLIPAYALPALCFAIGALALRGRQDRPRSVHEAMAALFGAAFVLLEVRQFFAGPDLMPSWKLIEDHYFFNARNSLFQEAAAHVAAVGLLGAGFQVLARRLGGRVFGVASDIAAAVLMVLSVGGLGALLNPLFDGTSVTGWPILNRLLLYVLVGGLLGGLGFALSRQGRSRVGEALNACAAVLVPLGVVLIVRHAFAGPQLMPADGYILGFSEAVMITIVLLALTAAARIWHEASDNRVTSFALRGLALLAIAWAALALGLWRNPLLDQSGVSGPVVFNRILWGYGAAALAFAGAAFWMRDARPRISQAFARTATAVALLGAFLLLRHGFHGPMLVSEVPVTLAEAGCYASLGFVAAIFAMVAGSVRLLGRPVSVSAGSAAVASCGAFALFSGGIANPLVTEMPLAGPLILDNALIGYLVPAVLAFTAARWTREHVATPLARRIFGATAIIGGLAYVLIEVRRWFVGPDLLAEAGSAAELYAYSAAILLYGVALLALGFRLQSKDLRLASLGVVTVAICKAFLVDMSGLEGLLRALSFIGLGACLVGIGLAYQRLLQREAAQQDEAARDAPISG</sequence>
<feature type="transmembrane region" description="Helical" evidence="1">
    <location>
        <begin position="188"/>
        <end position="205"/>
    </location>
</feature>
<feature type="transmembrane region" description="Helical" evidence="1">
    <location>
        <begin position="1068"/>
        <end position="1088"/>
    </location>
</feature>
<evidence type="ECO:0000313" key="2">
    <source>
        <dbReference type="EMBL" id="RDJ19727.1"/>
    </source>
</evidence>
<feature type="transmembrane region" description="Helical" evidence="1">
    <location>
        <begin position="798"/>
        <end position="820"/>
    </location>
</feature>
<feature type="transmembrane region" description="Helical" evidence="1">
    <location>
        <begin position="726"/>
        <end position="745"/>
    </location>
</feature>
<dbReference type="AlphaFoldDB" id="A0A370KXM3"/>
<feature type="transmembrane region" description="Helical" evidence="1">
    <location>
        <begin position="256"/>
        <end position="279"/>
    </location>
</feature>
<feature type="transmembrane region" description="Helical" evidence="1">
    <location>
        <begin position="578"/>
        <end position="599"/>
    </location>
</feature>
<feature type="transmembrane region" description="Helical" evidence="1">
    <location>
        <begin position="410"/>
        <end position="437"/>
    </location>
</feature>
<protein>
    <submittedName>
        <fullName evidence="2">DUF2339 domain-containing protein</fullName>
    </submittedName>
</protein>
<feature type="transmembrane region" description="Helical" evidence="1">
    <location>
        <begin position="1137"/>
        <end position="1158"/>
    </location>
</feature>
<reference evidence="3" key="1">
    <citation type="submission" date="2018-07" db="EMBL/GenBank/DDBJ databases">
        <authorList>
            <person name="Safronova V.I."/>
            <person name="Chirak E.R."/>
            <person name="Sazanova A.L."/>
        </authorList>
    </citation>
    <scope>NUCLEOTIDE SEQUENCE [LARGE SCALE GENOMIC DNA]</scope>
    <source>
        <strain evidence="3">RCAM04685</strain>
    </source>
</reference>
<feature type="transmembrane region" description="Helical" evidence="1">
    <location>
        <begin position="544"/>
        <end position="566"/>
    </location>
</feature>
<keyword evidence="1" id="KW-0812">Transmembrane</keyword>
<feature type="transmembrane region" description="Helical" evidence="1">
    <location>
        <begin position="513"/>
        <end position="532"/>
    </location>
</feature>
<feature type="transmembrane region" description="Helical" evidence="1">
    <location>
        <begin position="1003"/>
        <end position="1023"/>
    </location>
</feature>
<dbReference type="OrthoDB" id="5422830at2"/>
<organism evidence="2 3">
    <name type="scientific">Bosea caraganae</name>
    <dbReference type="NCBI Taxonomy" id="2763117"/>
    <lineage>
        <taxon>Bacteria</taxon>
        <taxon>Pseudomonadati</taxon>
        <taxon>Pseudomonadota</taxon>
        <taxon>Alphaproteobacteria</taxon>
        <taxon>Hyphomicrobiales</taxon>
        <taxon>Boseaceae</taxon>
        <taxon>Bosea</taxon>
    </lineage>
</organism>
<feature type="transmembrane region" description="Helical" evidence="1">
    <location>
        <begin position="662"/>
        <end position="680"/>
    </location>
</feature>
<keyword evidence="1" id="KW-0472">Membrane</keyword>
<feature type="transmembrane region" description="Helical" evidence="1">
    <location>
        <begin position="1108"/>
        <end position="1125"/>
    </location>
</feature>
<keyword evidence="1" id="KW-1133">Transmembrane helix</keyword>
<feature type="transmembrane region" description="Helical" evidence="1">
    <location>
        <begin position="692"/>
        <end position="714"/>
    </location>
</feature>
<name>A0A370KXM3_9HYPH</name>
<feature type="transmembrane region" description="Helical" evidence="1">
    <location>
        <begin position="1173"/>
        <end position="1192"/>
    </location>
</feature>
<feature type="transmembrane region" description="Helical" evidence="1">
    <location>
        <begin position="869"/>
        <end position="889"/>
    </location>
</feature>
<feature type="transmembrane region" description="Helical" evidence="1">
    <location>
        <begin position="1035"/>
        <end position="1056"/>
    </location>
</feature>
<dbReference type="PANTHER" id="PTHR38434:SF1">
    <property type="entry name" value="BLL2549 PROTEIN"/>
    <property type="match status" value="1"/>
</dbReference>
<feature type="transmembrane region" description="Helical" evidence="1">
    <location>
        <begin position="380"/>
        <end position="398"/>
    </location>
</feature>
<dbReference type="InterPro" id="IPR019286">
    <property type="entry name" value="DUF2339_TM"/>
</dbReference>